<dbReference type="PANTHER" id="PTHR43130:SF3">
    <property type="entry name" value="HTH-TYPE TRANSCRIPTIONAL REGULATOR RV1931C"/>
    <property type="match status" value="1"/>
</dbReference>
<protein>
    <submittedName>
        <fullName evidence="2">Transcriptional regulator GlxA family with amidase domain</fullName>
    </submittedName>
</protein>
<dbReference type="SUPFAM" id="SSF52317">
    <property type="entry name" value="Class I glutamine amidotransferase-like"/>
    <property type="match status" value="1"/>
</dbReference>
<evidence type="ECO:0000313" key="3">
    <source>
        <dbReference type="Proteomes" id="UP001205843"/>
    </source>
</evidence>
<gene>
    <name evidence="2" type="ORF">J2T57_000919</name>
</gene>
<dbReference type="InterPro" id="IPR052158">
    <property type="entry name" value="INH-QAR"/>
</dbReference>
<dbReference type="Proteomes" id="UP001205843">
    <property type="component" value="Unassembled WGS sequence"/>
</dbReference>
<dbReference type="EMBL" id="JALJXV010000002">
    <property type="protein sequence ID" value="MCP1673820.1"/>
    <property type="molecule type" value="Genomic_DNA"/>
</dbReference>
<sequence length="212" mass="22333">MQFGVFVYEGVEPIDLATFGVLSMARRVAPQIEIVTIAPEAGPVILSNGLTVLAQYSVDDAPPLAALIVTGGPGWQDQTTHAPTLRYLRQCAENHLVASVCTGAMILAASGVLDGHTATTKREVIEGQEAPPIDLLAATGQSITTIPARFVDEGTVITGGGVSLCIDTTLHLLERMLGQEVAAETARIIEYGSAMAANENRLPARRQKADQS</sequence>
<keyword evidence="3" id="KW-1185">Reference proteome</keyword>
<organism evidence="2 3">
    <name type="scientific">Natronocella acetinitrilica</name>
    <dbReference type="NCBI Taxonomy" id="414046"/>
    <lineage>
        <taxon>Bacteria</taxon>
        <taxon>Pseudomonadati</taxon>
        <taxon>Pseudomonadota</taxon>
        <taxon>Gammaproteobacteria</taxon>
        <taxon>Chromatiales</taxon>
        <taxon>Ectothiorhodospiraceae</taxon>
        <taxon>Natronocella</taxon>
    </lineage>
</organism>
<dbReference type="CDD" id="cd03139">
    <property type="entry name" value="GATase1_PfpI_2"/>
    <property type="match status" value="1"/>
</dbReference>
<dbReference type="Pfam" id="PF01965">
    <property type="entry name" value="DJ-1_PfpI"/>
    <property type="match status" value="1"/>
</dbReference>
<feature type="domain" description="DJ-1/PfpI" evidence="1">
    <location>
        <begin position="7"/>
        <end position="174"/>
    </location>
</feature>
<comment type="caution">
    <text evidence="2">The sequence shown here is derived from an EMBL/GenBank/DDBJ whole genome shotgun (WGS) entry which is preliminary data.</text>
</comment>
<dbReference type="InterPro" id="IPR002818">
    <property type="entry name" value="DJ-1/PfpI"/>
</dbReference>
<dbReference type="InterPro" id="IPR029062">
    <property type="entry name" value="Class_I_gatase-like"/>
</dbReference>
<evidence type="ECO:0000259" key="1">
    <source>
        <dbReference type="Pfam" id="PF01965"/>
    </source>
</evidence>
<dbReference type="Gene3D" id="3.40.50.880">
    <property type="match status" value="1"/>
</dbReference>
<dbReference type="AlphaFoldDB" id="A0AAE3KA65"/>
<dbReference type="RefSeq" id="WP_253474956.1">
    <property type="nucleotide sequence ID" value="NZ_JALJXV010000002.1"/>
</dbReference>
<name>A0AAE3KA65_9GAMM</name>
<evidence type="ECO:0000313" key="2">
    <source>
        <dbReference type="EMBL" id="MCP1673820.1"/>
    </source>
</evidence>
<dbReference type="PANTHER" id="PTHR43130">
    <property type="entry name" value="ARAC-FAMILY TRANSCRIPTIONAL REGULATOR"/>
    <property type="match status" value="1"/>
</dbReference>
<proteinExistence type="predicted"/>
<accession>A0AAE3KA65</accession>
<reference evidence="2" key="1">
    <citation type="submission" date="2022-03" db="EMBL/GenBank/DDBJ databases">
        <title>Genomic Encyclopedia of Type Strains, Phase III (KMG-III): the genomes of soil and plant-associated and newly described type strains.</title>
        <authorList>
            <person name="Whitman W."/>
        </authorList>
    </citation>
    <scope>NUCLEOTIDE SEQUENCE</scope>
    <source>
        <strain evidence="2">ANL 6-2</strain>
    </source>
</reference>